<comment type="caution">
    <text evidence="2">The sequence shown here is derived from an EMBL/GenBank/DDBJ whole genome shotgun (WGS) entry which is preliminary data.</text>
</comment>
<organism evidence="2 3">
    <name type="scientific">Zongyangia hominis</name>
    <dbReference type="NCBI Taxonomy" id="2763677"/>
    <lineage>
        <taxon>Bacteria</taxon>
        <taxon>Bacillati</taxon>
        <taxon>Bacillota</taxon>
        <taxon>Clostridia</taxon>
        <taxon>Eubacteriales</taxon>
        <taxon>Oscillospiraceae</taxon>
        <taxon>Zongyangia</taxon>
    </lineage>
</organism>
<keyword evidence="3" id="KW-1185">Reference proteome</keyword>
<dbReference type="PANTHER" id="PTHR34297:SF2">
    <property type="entry name" value="ASP23_GLS24 FAMILY ENVELOPE STRESS RESPONSE PROTEIN"/>
    <property type="match status" value="1"/>
</dbReference>
<protein>
    <submittedName>
        <fullName evidence="2">Asp23/Gls24 family envelope stress response protein</fullName>
    </submittedName>
</protein>
<dbReference type="PANTHER" id="PTHR34297">
    <property type="entry name" value="HYPOTHETICAL CYTOSOLIC PROTEIN-RELATED"/>
    <property type="match status" value="1"/>
</dbReference>
<reference evidence="2" key="1">
    <citation type="submission" date="2020-08" db="EMBL/GenBank/DDBJ databases">
        <title>Genome public.</title>
        <authorList>
            <person name="Liu C."/>
            <person name="Sun Q."/>
        </authorList>
    </citation>
    <scope>NUCLEOTIDE SEQUENCE</scope>
    <source>
        <strain evidence="2">NSJ-54</strain>
    </source>
</reference>
<dbReference type="Pfam" id="PF03780">
    <property type="entry name" value="Asp23"/>
    <property type="match status" value="1"/>
</dbReference>
<comment type="similarity">
    <text evidence="1">Belongs to the asp23 family.</text>
</comment>
<dbReference type="EMBL" id="JACRTC010000005">
    <property type="protein sequence ID" value="MBC8570836.1"/>
    <property type="molecule type" value="Genomic_DNA"/>
</dbReference>
<evidence type="ECO:0000313" key="3">
    <source>
        <dbReference type="Proteomes" id="UP000660861"/>
    </source>
</evidence>
<dbReference type="Proteomes" id="UP000660861">
    <property type="component" value="Unassembled WGS sequence"/>
</dbReference>
<sequence length="117" mass="12612">MIKIENPLGTIEISQEFVANLAGKAASECFGVVGMVNSTPSQGFRALLSRKDVPDKGIRIRSTAGKLTIDMHIIVTYGLNIAAIVKSIVNKVRYTVEDATGLDVLKVNVYVDGMKSE</sequence>
<dbReference type="AlphaFoldDB" id="A0A926EFD8"/>
<dbReference type="RefSeq" id="WP_262397930.1">
    <property type="nucleotide sequence ID" value="NZ_JACRTC010000005.1"/>
</dbReference>
<gene>
    <name evidence="2" type="ORF">H8709_08350</name>
</gene>
<evidence type="ECO:0000256" key="1">
    <source>
        <dbReference type="ARBA" id="ARBA00005721"/>
    </source>
</evidence>
<accession>A0A926EFD8</accession>
<evidence type="ECO:0000313" key="2">
    <source>
        <dbReference type="EMBL" id="MBC8570836.1"/>
    </source>
</evidence>
<proteinExistence type="inferred from homology"/>
<name>A0A926EFD8_9FIRM</name>
<dbReference type="InterPro" id="IPR005531">
    <property type="entry name" value="Asp23"/>
</dbReference>